<dbReference type="eggNOG" id="KOG0411">
    <property type="taxonomic scope" value="Eukaryota"/>
</dbReference>
<feature type="transmembrane region" description="Helical" evidence="9">
    <location>
        <begin position="301"/>
        <end position="323"/>
    </location>
</feature>
<comment type="similarity">
    <text evidence="4 9">Belongs to the PIGW family.</text>
</comment>
<proteinExistence type="inferred from homology"/>
<reference evidence="10 11" key="1">
    <citation type="journal article" date="2012" name="PLoS Pathog.">
        <title>Diverse lifestyles and strategies of plant pathogenesis encoded in the genomes of eighteen Dothideomycetes fungi.</title>
        <authorList>
            <person name="Ohm R.A."/>
            <person name="Feau N."/>
            <person name="Henrissat B."/>
            <person name="Schoch C.L."/>
            <person name="Horwitz B.A."/>
            <person name="Barry K.W."/>
            <person name="Condon B.J."/>
            <person name="Copeland A.C."/>
            <person name="Dhillon B."/>
            <person name="Glaser F."/>
            <person name="Hesse C.N."/>
            <person name="Kosti I."/>
            <person name="LaButti K."/>
            <person name="Lindquist E.A."/>
            <person name="Lucas S."/>
            <person name="Salamov A.A."/>
            <person name="Bradshaw R.E."/>
            <person name="Ciuffetti L."/>
            <person name="Hamelin R.C."/>
            <person name="Kema G.H.J."/>
            <person name="Lawrence C."/>
            <person name="Scott J.A."/>
            <person name="Spatafora J.W."/>
            <person name="Turgeon B.G."/>
            <person name="de Wit P.J.G.M."/>
            <person name="Zhong S."/>
            <person name="Goodwin S.B."/>
            <person name="Grigoriev I.V."/>
        </authorList>
    </citation>
    <scope>NUCLEOTIDE SEQUENCE [LARGE SCALE GENOMIC DNA]</scope>
    <source>
        <strain evidence="11">28A</strain>
    </source>
</reference>
<dbReference type="EMBL" id="KB908481">
    <property type="protein sequence ID" value="EOA91370.1"/>
    <property type="molecule type" value="Genomic_DNA"/>
</dbReference>
<evidence type="ECO:0000256" key="5">
    <source>
        <dbReference type="ARBA" id="ARBA00022502"/>
    </source>
</evidence>
<protein>
    <recommendedName>
        <fullName evidence="9">GPI-anchored wall transfer protein</fullName>
        <ecNumber evidence="9">2.3.-.-</ecNumber>
    </recommendedName>
</protein>
<evidence type="ECO:0000256" key="9">
    <source>
        <dbReference type="RuleBase" id="RU280819"/>
    </source>
</evidence>
<comment type="function">
    <text evidence="1">Probable acetyltransferase, which acetylates the inositol ring of phosphatidylinositol during biosynthesis of GPI-anchor.</text>
</comment>
<dbReference type="InterPro" id="IPR009447">
    <property type="entry name" value="PIGW/GWT1"/>
</dbReference>
<dbReference type="STRING" id="671987.R0J317"/>
<dbReference type="PANTHER" id="PTHR20661:SF0">
    <property type="entry name" value="PHOSPHATIDYLINOSITOL-GLYCAN BIOSYNTHESIS CLASS W PROTEIN"/>
    <property type="match status" value="1"/>
</dbReference>
<dbReference type="Proteomes" id="UP000016935">
    <property type="component" value="Unassembled WGS sequence"/>
</dbReference>
<feature type="transmembrane region" description="Helical" evidence="9">
    <location>
        <begin position="460"/>
        <end position="483"/>
    </location>
</feature>
<comment type="function">
    <text evidence="9">A acetyltransferase, which acetylates the inositol ring of phosphatidylinositol during biosynthesis of GPI-anchor.</text>
</comment>
<reference evidence="10 11" key="2">
    <citation type="journal article" date="2013" name="PLoS Genet.">
        <title>Comparative genome structure, secondary metabolite, and effector coding capacity across Cochliobolus pathogens.</title>
        <authorList>
            <person name="Condon B.J."/>
            <person name="Leng Y."/>
            <person name="Wu D."/>
            <person name="Bushley K.E."/>
            <person name="Ohm R.A."/>
            <person name="Otillar R."/>
            <person name="Martin J."/>
            <person name="Schackwitz W."/>
            <person name="Grimwood J."/>
            <person name="MohdZainudin N."/>
            <person name="Xue C."/>
            <person name="Wang R."/>
            <person name="Manning V.A."/>
            <person name="Dhillon B."/>
            <person name="Tu Z.J."/>
            <person name="Steffenson B.J."/>
            <person name="Salamov A."/>
            <person name="Sun H."/>
            <person name="Lowry S."/>
            <person name="LaButti K."/>
            <person name="Han J."/>
            <person name="Copeland A."/>
            <person name="Lindquist E."/>
            <person name="Barry K."/>
            <person name="Schmutz J."/>
            <person name="Baker S.E."/>
            <person name="Ciuffetti L.M."/>
            <person name="Grigoriev I.V."/>
            <person name="Zhong S."/>
            <person name="Turgeon B.G."/>
        </authorList>
    </citation>
    <scope>NUCLEOTIDE SEQUENCE [LARGE SCALE GENOMIC DNA]</scope>
    <source>
        <strain evidence="11">28A</strain>
    </source>
</reference>
<dbReference type="AlphaFoldDB" id="R0J317"/>
<accession>R0J317</accession>
<feature type="transmembrane region" description="Helical" evidence="9">
    <location>
        <begin position="263"/>
        <end position="289"/>
    </location>
</feature>
<keyword evidence="9" id="KW-0012">Acyltransferase</keyword>
<dbReference type="Pfam" id="PF06423">
    <property type="entry name" value="GWT1"/>
    <property type="match status" value="1"/>
</dbReference>
<feature type="transmembrane region" description="Helical" evidence="9">
    <location>
        <begin position="344"/>
        <end position="365"/>
    </location>
</feature>
<keyword evidence="11" id="KW-1185">Reference proteome</keyword>
<evidence type="ECO:0000256" key="1">
    <source>
        <dbReference type="ARBA" id="ARBA00002531"/>
    </source>
</evidence>
<keyword evidence="5 9" id="KW-0337">GPI-anchor biosynthesis</keyword>
<dbReference type="PANTHER" id="PTHR20661">
    <property type="entry name" value="PHOSPHATIDYLINOSITOL-GLYCAN BIOSYNTHESIS CLASS W PROTEIN"/>
    <property type="match status" value="1"/>
</dbReference>
<name>R0J317_EXST2</name>
<dbReference type="OrthoDB" id="15270at2759"/>
<dbReference type="GO" id="GO:0072659">
    <property type="term" value="P:protein localization to plasma membrane"/>
    <property type="evidence" value="ECO:0007669"/>
    <property type="project" value="TreeGrafter"/>
</dbReference>
<evidence type="ECO:0000256" key="6">
    <source>
        <dbReference type="ARBA" id="ARBA00022692"/>
    </source>
</evidence>
<evidence type="ECO:0000313" key="11">
    <source>
        <dbReference type="Proteomes" id="UP000016935"/>
    </source>
</evidence>
<evidence type="ECO:0000256" key="8">
    <source>
        <dbReference type="ARBA" id="ARBA00023136"/>
    </source>
</evidence>
<dbReference type="GO" id="GO:0005789">
    <property type="term" value="C:endoplasmic reticulum membrane"/>
    <property type="evidence" value="ECO:0007669"/>
    <property type="project" value="UniProtKB-SubCell"/>
</dbReference>
<comment type="pathway">
    <text evidence="3 9">Glycolipid biosynthesis; glycosylphosphatidylinositol-anchor biosynthesis.</text>
</comment>
<organism evidence="10 11">
    <name type="scientific">Exserohilum turcicum (strain 28A)</name>
    <name type="common">Northern leaf blight fungus</name>
    <name type="synonym">Setosphaeria turcica</name>
    <dbReference type="NCBI Taxonomy" id="671987"/>
    <lineage>
        <taxon>Eukaryota</taxon>
        <taxon>Fungi</taxon>
        <taxon>Dikarya</taxon>
        <taxon>Ascomycota</taxon>
        <taxon>Pezizomycotina</taxon>
        <taxon>Dothideomycetes</taxon>
        <taxon>Pleosporomycetidae</taxon>
        <taxon>Pleosporales</taxon>
        <taxon>Pleosporineae</taxon>
        <taxon>Pleosporaceae</taxon>
        <taxon>Exserohilum</taxon>
    </lineage>
</organism>
<sequence length="489" mass="54117">MAKTYKQLKEAWVSGHTGSSVADVNNVSLAMPLSILLWSVIQSRMRLFTPYTPPALFLDFLLNCGATLFATTIYSSSPWILNLLLLLPAIAVYALEKPVPARDAPRPPKIDKSGKDSKLDALPVKPFITNYRGAMMVITCVAILAVDFRVFPRRFAKVENWGTSLMDMGVGSFVFTAGVVSVRASLKGGSGRPSLSKRLTASLRHAIPLLVLGVIRLISVKGLDYAEHVTEYGVHWNFFFTLGFLPPFAALFQAAFDLVPSYAFLSFMLAAIYEVALDWTSLGAYILVAERKDLLSKNREGVFSFFGYLAIFLAGQSLGMSALPRQQQISKDASFTVKLKKSTLGKLATMSVIWTTLFYFCTSYYGLRLTVSRRLANLPYFLWVSLFNSYQITICCAIETFLFPNLYKAANKEEEVRRSRDATSTVLYAFNRNGLAVFLVANLLTGLVNMTLPTLDMTMIQSMVVLTAYIAAVAGVAIGLDYYNVTIKL</sequence>
<evidence type="ECO:0000313" key="10">
    <source>
        <dbReference type="EMBL" id="EOA91370.1"/>
    </source>
</evidence>
<feature type="transmembrane region" description="Helical" evidence="9">
    <location>
        <begin position="425"/>
        <end position="448"/>
    </location>
</feature>
<feature type="transmembrane region" description="Helical" evidence="9">
    <location>
        <begin position="235"/>
        <end position="256"/>
    </location>
</feature>
<keyword evidence="9" id="KW-0808">Transferase</keyword>
<dbReference type="UniPathway" id="UPA00196"/>
<feature type="transmembrane region" description="Helical" evidence="9">
    <location>
        <begin position="133"/>
        <end position="152"/>
    </location>
</feature>
<keyword evidence="7 9" id="KW-1133">Transmembrane helix</keyword>
<gene>
    <name evidence="10" type="ORF">SETTUDRAFT_177945</name>
</gene>
<dbReference type="EC" id="2.3.-.-" evidence="9"/>
<feature type="transmembrane region" description="Helical" evidence="9">
    <location>
        <begin position="164"/>
        <end position="186"/>
    </location>
</feature>
<dbReference type="RefSeq" id="XP_008020620.1">
    <property type="nucleotide sequence ID" value="XM_008022429.1"/>
</dbReference>
<evidence type="ECO:0000256" key="3">
    <source>
        <dbReference type="ARBA" id="ARBA00004687"/>
    </source>
</evidence>
<comment type="subcellular location">
    <subcellularLocation>
        <location evidence="2 9">Endoplasmic reticulum membrane</location>
        <topology evidence="2 9">Multi-pass membrane protein</topology>
    </subcellularLocation>
</comment>
<feature type="transmembrane region" description="Helical" evidence="9">
    <location>
        <begin position="79"/>
        <end position="96"/>
    </location>
</feature>
<keyword evidence="6 9" id="KW-0812">Transmembrane</keyword>
<evidence type="ECO:0000256" key="7">
    <source>
        <dbReference type="ARBA" id="ARBA00022989"/>
    </source>
</evidence>
<dbReference type="HOGENOM" id="CLU_020802_2_2_1"/>
<dbReference type="GeneID" id="19401569"/>
<evidence type="ECO:0000256" key="2">
    <source>
        <dbReference type="ARBA" id="ARBA00004477"/>
    </source>
</evidence>
<feature type="transmembrane region" description="Helical" evidence="9">
    <location>
        <begin position="206"/>
        <end position="223"/>
    </location>
</feature>
<dbReference type="GO" id="GO:0006506">
    <property type="term" value="P:GPI anchor biosynthetic process"/>
    <property type="evidence" value="ECO:0007669"/>
    <property type="project" value="UniProtKB-UniPathway"/>
</dbReference>
<keyword evidence="8 9" id="KW-0472">Membrane</keyword>
<dbReference type="PIRSF" id="PIRSF017321">
    <property type="entry name" value="GWT1"/>
    <property type="match status" value="1"/>
</dbReference>
<evidence type="ECO:0000256" key="4">
    <source>
        <dbReference type="ARBA" id="ARBA00007559"/>
    </source>
</evidence>
<keyword evidence="9" id="KW-0256">Endoplasmic reticulum</keyword>
<dbReference type="GO" id="GO:0032216">
    <property type="term" value="F:glucosaminyl-phosphatidylinositol O-acyltransferase activity"/>
    <property type="evidence" value="ECO:0007669"/>
    <property type="project" value="TreeGrafter"/>
</dbReference>